<dbReference type="Proteomes" id="UP000319732">
    <property type="component" value="Unassembled WGS sequence"/>
</dbReference>
<dbReference type="PROSITE" id="PS00166">
    <property type="entry name" value="ENOYL_COA_HYDRATASE"/>
    <property type="match status" value="1"/>
</dbReference>
<dbReference type="NCBIfam" id="NF006566">
    <property type="entry name" value="PRK09076.1"/>
    <property type="match status" value="1"/>
</dbReference>
<protein>
    <submittedName>
        <fullName evidence="4">Enoyl-CoA hydratase</fullName>
    </submittedName>
</protein>
<dbReference type="InterPro" id="IPR029045">
    <property type="entry name" value="ClpP/crotonase-like_dom_sf"/>
</dbReference>
<dbReference type="Gene3D" id="1.10.12.10">
    <property type="entry name" value="Lyase 2-enoyl-coa Hydratase, Chain A, domain 2"/>
    <property type="match status" value="1"/>
</dbReference>
<evidence type="ECO:0000313" key="4">
    <source>
        <dbReference type="EMBL" id="TQV66966.1"/>
    </source>
</evidence>
<sequence length="258" mass="28386">MSELLKLERRGHTAVITFNNPPANTWTPESLQYLRHLVEQLNDDTDNYALILASDSEKFFSAGADLNRFNHDDKGQAFAFADCFGSAFETLANYRGVSIAAITGFAMGGGLEAALCCDFRIAEQQAQMALPEASVGLLPCGLGSQQLPWLVGEAWAKRMILLGERVKAEQAERIGLVQEVVATGQALARALELAERAAGQSPTSVRYCKQLIMAARRQPLASALPQERELFVKLWDSEDQREGVSAFLEKRVPVWRNG</sequence>
<dbReference type="FunFam" id="3.90.226.10:FF:000009">
    <property type="entry name" value="Carnitinyl-CoA dehydratase"/>
    <property type="match status" value="1"/>
</dbReference>
<dbReference type="Gene3D" id="3.90.226.10">
    <property type="entry name" value="2-enoyl-CoA Hydratase, Chain A, domain 1"/>
    <property type="match status" value="1"/>
</dbReference>
<gene>
    <name evidence="4" type="ORF">FKG94_26215</name>
</gene>
<keyword evidence="5" id="KW-1185">Reference proteome</keyword>
<evidence type="ECO:0000256" key="2">
    <source>
        <dbReference type="ARBA" id="ARBA00023239"/>
    </source>
</evidence>
<reference evidence="4 5" key="1">
    <citation type="submission" date="2019-06" db="EMBL/GenBank/DDBJ databases">
        <title>Whole genome sequence for Cellvibrionaceae sp. R142.</title>
        <authorList>
            <person name="Wang G."/>
        </authorList>
    </citation>
    <scope>NUCLEOTIDE SEQUENCE [LARGE SCALE GENOMIC DNA]</scope>
    <source>
        <strain evidence="4 5">R142</strain>
    </source>
</reference>
<dbReference type="GO" id="GO:0006635">
    <property type="term" value="P:fatty acid beta-oxidation"/>
    <property type="evidence" value="ECO:0007669"/>
    <property type="project" value="TreeGrafter"/>
</dbReference>
<proteinExistence type="inferred from homology"/>
<dbReference type="GO" id="GO:0016836">
    <property type="term" value="F:hydro-lyase activity"/>
    <property type="evidence" value="ECO:0007669"/>
    <property type="project" value="UniProtKB-ARBA"/>
</dbReference>
<dbReference type="RefSeq" id="WP_142929915.1">
    <property type="nucleotide sequence ID" value="NZ_ML660113.1"/>
</dbReference>
<dbReference type="InterPro" id="IPR014748">
    <property type="entry name" value="Enoyl-CoA_hydra_C"/>
</dbReference>
<evidence type="ECO:0000256" key="1">
    <source>
        <dbReference type="ARBA" id="ARBA00005254"/>
    </source>
</evidence>
<organism evidence="4 5">
    <name type="scientific">Exilibacterium tricleocarpae</name>
    <dbReference type="NCBI Taxonomy" id="2591008"/>
    <lineage>
        <taxon>Bacteria</taxon>
        <taxon>Pseudomonadati</taxon>
        <taxon>Pseudomonadota</taxon>
        <taxon>Gammaproteobacteria</taxon>
        <taxon>Cellvibrionales</taxon>
        <taxon>Cellvibrionaceae</taxon>
        <taxon>Exilibacterium</taxon>
    </lineage>
</organism>
<dbReference type="OrthoDB" id="9775794at2"/>
<evidence type="ECO:0000256" key="3">
    <source>
        <dbReference type="RuleBase" id="RU003707"/>
    </source>
</evidence>
<dbReference type="CDD" id="cd06558">
    <property type="entry name" value="crotonase-like"/>
    <property type="match status" value="1"/>
</dbReference>
<dbReference type="SUPFAM" id="SSF52096">
    <property type="entry name" value="ClpP/crotonase"/>
    <property type="match status" value="1"/>
</dbReference>
<dbReference type="PANTHER" id="PTHR11941">
    <property type="entry name" value="ENOYL-COA HYDRATASE-RELATED"/>
    <property type="match status" value="1"/>
</dbReference>
<dbReference type="AlphaFoldDB" id="A0A545SQ21"/>
<accession>A0A545SQ21</accession>
<dbReference type="FunFam" id="1.10.12.10:FF:000001">
    <property type="entry name" value="Probable enoyl-CoA hydratase, mitochondrial"/>
    <property type="match status" value="1"/>
</dbReference>
<evidence type="ECO:0000313" key="5">
    <source>
        <dbReference type="Proteomes" id="UP000319732"/>
    </source>
</evidence>
<dbReference type="PANTHER" id="PTHR11941:SF141">
    <property type="entry name" value="ENOYL-COA HYDRATASE_ISOMERASE-RELATED"/>
    <property type="match status" value="1"/>
</dbReference>
<name>A0A545SQ21_9GAMM</name>
<comment type="caution">
    <text evidence="4">The sequence shown here is derived from an EMBL/GenBank/DDBJ whole genome shotgun (WGS) entry which is preliminary data.</text>
</comment>
<dbReference type="InterPro" id="IPR001753">
    <property type="entry name" value="Enoyl-CoA_hydra/iso"/>
</dbReference>
<dbReference type="InterPro" id="IPR018376">
    <property type="entry name" value="Enoyl-CoA_hyd/isom_CS"/>
</dbReference>
<comment type="similarity">
    <text evidence="1 3">Belongs to the enoyl-CoA hydratase/isomerase family.</text>
</comment>
<keyword evidence="2" id="KW-0456">Lyase</keyword>
<dbReference type="Pfam" id="PF00378">
    <property type="entry name" value="ECH_1"/>
    <property type="match status" value="1"/>
</dbReference>
<dbReference type="EMBL" id="VHSG01000037">
    <property type="protein sequence ID" value="TQV66966.1"/>
    <property type="molecule type" value="Genomic_DNA"/>
</dbReference>